<protein>
    <submittedName>
        <fullName evidence="2">Deaminase</fullName>
    </submittedName>
</protein>
<dbReference type="EMBL" id="SOFM01000049">
    <property type="protein sequence ID" value="TFB99874.1"/>
    <property type="molecule type" value="Genomic_DNA"/>
</dbReference>
<dbReference type="Proteomes" id="UP000297643">
    <property type="component" value="Unassembled WGS sequence"/>
</dbReference>
<gene>
    <name evidence="2" type="ORF">E3O32_15620</name>
</gene>
<dbReference type="Gene3D" id="3.40.430.10">
    <property type="entry name" value="Dihydrofolate Reductase, subunit A"/>
    <property type="match status" value="1"/>
</dbReference>
<dbReference type="Pfam" id="PF01872">
    <property type="entry name" value="RibD_C"/>
    <property type="match status" value="1"/>
</dbReference>
<evidence type="ECO:0000259" key="1">
    <source>
        <dbReference type="Pfam" id="PF01872"/>
    </source>
</evidence>
<dbReference type="RefSeq" id="WP_134510757.1">
    <property type="nucleotide sequence ID" value="NZ_SOFM01000049.1"/>
</dbReference>
<comment type="caution">
    <text evidence="2">The sequence shown here is derived from an EMBL/GenBank/DDBJ whole genome shotgun (WGS) entry which is preliminary data.</text>
</comment>
<accession>A0A4R8W5B6</accession>
<evidence type="ECO:0000313" key="2">
    <source>
        <dbReference type="EMBL" id="TFB99874.1"/>
    </source>
</evidence>
<dbReference type="InterPro" id="IPR002734">
    <property type="entry name" value="RibDG_C"/>
</dbReference>
<dbReference type="GO" id="GO:0008703">
    <property type="term" value="F:5-amino-6-(5-phosphoribosylamino)uracil reductase activity"/>
    <property type="evidence" value="ECO:0007669"/>
    <property type="project" value="InterPro"/>
</dbReference>
<reference evidence="2 3" key="1">
    <citation type="submission" date="2019-03" db="EMBL/GenBank/DDBJ databases">
        <title>Genomics of glacier-inhabiting Cryobacterium strains.</title>
        <authorList>
            <person name="Liu Q."/>
            <person name="Xin Y.-H."/>
        </authorList>
    </citation>
    <scope>NUCLEOTIDE SEQUENCE [LARGE SCALE GENOMIC DNA]</scope>
    <source>
        <strain evidence="2 3">RHLT2-21</strain>
    </source>
</reference>
<dbReference type="AlphaFoldDB" id="A0A4R8W5B6"/>
<name>A0A4R8W5B6_9MICO</name>
<dbReference type="SUPFAM" id="SSF53597">
    <property type="entry name" value="Dihydrofolate reductase-like"/>
    <property type="match status" value="1"/>
</dbReference>
<dbReference type="InterPro" id="IPR024072">
    <property type="entry name" value="DHFR-like_dom_sf"/>
</dbReference>
<evidence type="ECO:0000313" key="3">
    <source>
        <dbReference type="Proteomes" id="UP000297643"/>
    </source>
</evidence>
<proteinExistence type="predicted"/>
<organism evidence="2 3">
    <name type="scientific">Cryobacterium mannosilyticum</name>
    <dbReference type="NCBI Taxonomy" id="1259190"/>
    <lineage>
        <taxon>Bacteria</taxon>
        <taxon>Bacillati</taxon>
        <taxon>Actinomycetota</taxon>
        <taxon>Actinomycetes</taxon>
        <taxon>Micrococcales</taxon>
        <taxon>Microbacteriaceae</taxon>
        <taxon>Cryobacterium</taxon>
    </lineage>
</organism>
<feature type="domain" description="Bacterial bifunctional deaminase-reductase C-terminal" evidence="1">
    <location>
        <begin position="6"/>
        <end position="180"/>
    </location>
</feature>
<keyword evidence="3" id="KW-1185">Reference proteome</keyword>
<dbReference type="GO" id="GO:0009231">
    <property type="term" value="P:riboflavin biosynthetic process"/>
    <property type="evidence" value="ECO:0007669"/>
    <property type="project" value="InterPro"/>
</dbReference>
<sequence>MTGRIHIDLFTTLDGVAQAPGGPDEDTDGGFAFGGWQAPLIDDTDGAQIAEGIHAMDALILGRRTYDIFAGYWPHHLEGPDADIARKFDAIPKYVASRGAPELTWRDSHLLGRDLAAEMGVLRERHREIHVIGSIDFARTLVADGLFDQLNLWVYPIVLGPGKRLFTADGPPLSLELLSAAAPSRKGTVLLRYGPTGSAPATGDMSRTDQSAIG</sequence>